<dbReference type="Proteomes" id="UP001646157">
    <property type="component" value="Unassembled WGS sequence"/>
</dbReference>
<proteinExistence type="predicted"/>
<organism evidence="1 2">
    <name type="scientific">Rossellomorea pakistanensis</name>
    <dbReference type="NCBI Taxonomy" id="992288"/>
    <lineage>
        <taxon>Bacteria</taxon>
        <taxon>Bacillati</taxon>
        <taxon>Bacillota</taxon>
        <taxon>Bacilli</taxon>
        <taxon>Bacillales</taxon>
        <taxon>Bacillaceae</taxon>
        <taxon>Rossellomorea</taxon>
    </lineage>
</organism>
<dbReference type="RefSeq" id="WP_205168310.1">
    <property type="nucleotide sequence ID" value="NZ_JAFBDZ010000001.1"/>
</dbReference>
<dbReference type="EMBL" id="JAFBDZ010000001">
    <property type="protein sequence ID" value="MBM7584120.1"/>
    <property type="molecule type" value="Genomic_DNA"/>
</dbReference>
<name>A0ABS2N8C4_9BACI</name>
<keyword evidence="2" id="KW-1185">Reference proteome</keyword>
<evidence type="ECO:0000313" key="1">
    <source>
        <dbReference type="EMBL" id="MBM7584120.1"/>
    </source>
</evidence>
<gene>
    <name evidence="1" type="ORF">JOC86_000657</name>
</gene>
<evidence type="ECO:0000313" key="2">
    <source>
        <dbReference type="Proteomes" id="UP001646157"/>
    </source>
</evidence>
<comment type="caution">
    <text evidence="1">The sequence shown here is derived from an EMBL/GenBank/DDBJ whole genome shotgun (WGS) entry which is preliminary data.</text>
</comment>
<reference evidence="1 2" key="1">
    <citation type="submission" date="2021-01" db="EMBL/GenBank/DDBJ databases">
        <title>Genomic Encyclopedia of Type Strains, Phase IV (KMG-IV): sequencing the most valuable type-strain genomes for metagenomic binning, comparative biology and taxonomic classification.</title>
        <authorList>
            <person name="Goeker M."/>
        </authorList>
    </citation>
    <scope>NUCLEOTIDE SEQUENCE [LARGE SCALE GENOMIC DNA]</scope>
    <source>
        <strain evidence="1 2">DSM 24834</strain>
    </source>
</reference>
<accession>A0ABS2N8C4</accession>
<sequence length="57" mass="6916">MFDYLQGIAIIDEYHRLNDNVNLTAFKDEEWNCTNKNWYCQLPGFNRRKDCDCINPR</sequence>
<protein>
    <submittedName>
        <fullName evidence="1">Uncharacterized protein</fullName>
    </submittedName>
</protein>